<comment type="caution">
    <text evidence="3">The sequence shown here is derived from an EMBL/GenBank/DDBJ whole genome shotgun (WGS) entry which is preliminary data.</text>
</comment>
<dbReference type="AlphaFoldDB" id="A0A3S5BGD7"/>
<dbReference type="Proteomes" id="UP000784294">
    <property type="component" value="Unassembled WGS sequence"/>
</dbReference>
<sequence>MLKNVQLMNMKEGHFKERIKSGIINLDKPSNPFPHVGWVKSALAVEKTGHNGTLDPKLTGCVIVCIERASILTKLLKFSGNIFQRPRLVATVKRQLRIKIIYENKLCEYAEGELGVVKCETRTN</sequence>
<dbReference type="Pfam" id="PF01509">
    <property type="entry name" value="TruB_N"/>
    <property type="match status" value="1"/>
</dbReference>
<dbReference type="GO" id="GO:0031429">
    <property type="term" value="C:box H/ACA snoRNP complex"/>
    <property type="evidence" value="ECO:0007669"/>
    <property type="project" value="TreeGrafter"/>
</dbReference>
<dbReference type="EMBL" id="CAAALY010296805">
    <property type="protein sequence ID" value="VEL44371.1"/>
    <property type="molecule type" value="Genomic_DNA"/>
</dbReference>
<reference evidence="3" key="1">
    <citation type="submission" date="2018-11" db="EMBL/GenBank/DDBJ databases">
        <authorList>
            <consortium name="Pathogen Informatics"/>
        </authorList>
    </citation>
    <scope>NUCLEOTIDE SEQUENCE</scope>
</reference>
<proteinExistence type="inferred from homology"/>
<dbReference type="InterPro" id="IPR020103">
    <property type="entry name" value="PsdUridine_synth_cat_dom_sf"/>
</dbReference>
<dbReference type="GO" id="GO:0000495">
    <property type="term" value="P:box H/ACA sno(s)RNA 3'-end processing"/>
    <property type="evidence" value="ECO:0007669"/>
    <property type="project" value="TreeGrafter"/>
</dbReference>
<protein>
    <recommendedName>
        <fullName evidence="2">Pseudouridine synthase II N-terminal domain-containing protein</fullName>
    </recommendedName>
</protein>
<dbReference type="GO" id="GO:1990481">
    <property type="term" value="P:mRNA pseudouridine synthesis"/>
    <property type="evidence" value="ECO:0007669"/>
    <property type="project" value="TreeGrafter"/>
</dbReference>
<keyword evidence="4" id="KW-1185">Reference proteome</keyword>
<evidence type="ECO:0000313" key="4">
    <source>
        <dbReference type="Proteomes" id="UP000784294"/>
    </source>
</evidence>
<dbReference type="SUPFAM" id="SSF55120">
    <property type="entry name" value="Pseudouridine synthase"/>
    <property type="match status" value="1"/>
</dbReference>
<dbReference type="GO" id="GO:0009982">
    <property type="term" value="F:pseudouridine synthase activity"/>
    <property type="evidence" value="ECO:0007669"/>
    <property type="project" value="InterPro"/>
</dbReference>
<evidence type="ECO:0000259" key="2">
    <source>
        <dbReference type="Pfam" id="PF01509"/>
    </source>
</evidence>
<dbReference type="Gene3D" id="3.30.2350.10">
    <property type="entry name" value="Pseudouridine synthase"/>
    <property type="match status" value="1"/>
</dbReference>
<evidence type="ECO:0000256" key="1">
    <source>
        <dbReference type="ARBA" id="ARBA00008999"/>
    </source>
</evidence>
<feature type="non-terminal residue" evidence="3">
    <location>
        <position position="124"/>
    </location>
</feature>
<dbReference type="GO" id="GO:0003723">
    <property type="term" value="F:RNA binding"/>
    <property type="evidence" value="ECO:0007669"/>
    <property type="project" value="InterPro"/>
</dbReference>
<dbReference type="PANTHER" id="PTHR23127:SF0">
    <property type="entry name" value="H_ACA RIBONUCLEOPROTEIN COMPLEX SUBUNIT DKC1"/>
    <property type="match status" value="1"/>
</dbReference>
<comment type="similarity">
    <text evidence="1">Belongs to the pseudouridine synthase TruB family.</text>
</comment>
<dbReference type="GO" id="GO:0031118">
    <property type="term" value="P:rRNA pseudouridine synthesis"/>
    <property type="evidence" value="ECO:0007669"/>
    <property type="project" value="TreeGrafter"/>
</dbReference>
<evidence type="ECO:0000313" key="3">
    <source>
        <dbReference type="EMBL" id="VEL44371.1"/>
    </source>
</evidence>
<dbReference type="InterPro" id="IPR002501">
    <property type="entry name" value="PsdUridine_synth_N"/>
</dbReference>
<name>A0A3S5BGD7_9PLAT</name>
<organism evidence="3 4">
    <name type="scientific">Protopolystoma xenopodis</name>
    <dbReference type="NCBI Taxonomy" id="117903"/>
    <lineage>
        <taxon>Eukaryota</taxon>
        <taxon>Metazoa</taxon>
        <taxon>Spiralia</taxon>
        <taxon>Lophotrochozoa</taxon>
        <taxon>Platyhelminthes</taxon>
        <taxon>Monogenea</taxon>
        <taxon>Polyopisthocotylea</taxon>
        <taxon>Polystomatidea</taxon>
        <taxon>Polystomatidae</taxon>
        <taxon>Protopolystoma</taxon>
    </lineage>
</organism>
<dbReference type="OrthoDB" id="10250002at2759"/>
<dbReference type="InterPro" id="IPR004802">
    <property type="entry name" value="tRNA_PsdUridine_synth_B_fam"/>
</dbReference>
<feature type="domain" description="Pseudouridine synthase II N-terminal" evidence="2">
    <location>
        <begin position="40"/>
        <end position="76"/>
    </location>
</feature>
<accession>A0A3S5BGD7</accession>
<dbReference type="GO" id="GO:0031120">
    <property type="term" value="P:snRNA pseudouridine synthesis"/>
    <property type="evidence" value="ECO:0007669"/>
    <property type="project" value="TreeGrafter"/>
</dbReference>
<dbReference type="PANTHER" id="PTHR23127">
    <property type="entry name" value="CENTROMERE/MICROTUBULE BINDING PROTEIN CBF5"/>
    <property type="match status" value="1"/>
</dbReference>
<gene>
    <name evidence="3" type="ORF">PXEA_LOCUS37811</name>
</gene>